<sequence>MIRIKIPCGTGYQEAEFPDNVKMELIDPPKKEVLTSIDFLIRNTLDPPIGTPRLEEMVNRRTKSPLW</sequence>
<dbReference type="Proteomes" id="UP000198508">
    <property type="component" value="Unassembled WGS sequence"/>
</dbReference>
<dbReference type="GeneID" id="93281806"/>
<organism evidence="1 2">
    <name type="scientific">Enterocloster lavalensis</name>
    <dbReference type="NCBI Taxonomy" id="460384"/>
    <lineage>
        <taxon>Bacteria</taxon>
        <taxon>Bacillati</taxon>
        <taxon>Bacillota</taxon>
        <taxon>Clostridia</taxon>
        <taxon>Lachnospirales</taxon>
        <taxon>Lachnospiraceae</taxon>
        <taxon>Enterocloster</taxon>
    </lineage>
</organism>
<dbReference type="RefSeq" id="WP_242956229.1">
    <property type="nucleotide sequence ID" value="NZ_DAINWJ010000340.1"/>
</dbReference>
<protein>
    <submittedName>
        <fullName evidence="1">Uncharacterized protein</fullName>
    </submittedName>
</protein>
<dbReference type="EMBL" id="FOIM01000001">
    <property type="protein sequence ID" value="SES98571.1"/>
    <property type="molecule type" value="Genomic_DNA"/>
</dbReference>
<keyword evidence="2" id="KW-1185">Reference proteome</keyword>
<gene>
    <name evidence="1" type="ORF">SAMN05216313_101229</name>
</gene>
<accession>A0A1I0AVV9</accession>
<proteinExistence type="predicted"/>
<evidence type="ECO:0000313" key="1">
    <source>
        <dbReference type="EMBL" id="SES98571.1"/>
    </source>
</evidence>
<name>A0A1I0AVV9_9FIRM</name>
<dbReference type="AlphaFoldDB" id="A0A1I0AVV9"/>
<evidence type="ECO:0000313" key="2">
    <source>
        <dbReference type="Proteomes" id="UP000198508"/>
    </source>
</evidence>
<dbReference type="STRING" id="460384.SAMN05216313_101229"/>
<reference evidence="2" key="1">
    <citation type="submission" date="2016-10" db="EMBL/GenBank/DDBJ databases">
        <authorList>
            <person name="Varghese N."/>
            <person name="Submissions S."/>
        </authorList>
    </citation>
    <scope>NUCLEOTIDE SEQUENCE [LARGE SCALE GENOMIC DNA]</scope>
    <source>
        <strain evidence="2">NLAE-zl-G277</strain>
    </source>
</reference>